<reference evidence="2" key="1">
    <citation type="journal article" date="2019" name="Int. J. Syst. Evol. Microbiol.">
        <title>The Global Catalogue of Microorganisms (GCM) 10K type strain sequencing project: providing services to taxonomists for standard genome sequencing and annotation.</title>
        <authorList>
            <consortium name="The Broad Institute Genomics Platform"/>
            <consortium name="The Broad Institute Genome Sequencing Center for Infectious Disease"/>
            <person name="Wu L."/>
            <person name="Ma J."/>
        </authorList>
    </citation>
    <scope>NUCLEOTIDE SEQUENCE [LARGE SCALE GENOMIC DNA]</scope>
    <source>
        <strain evidence="2">CCM 7526</strain>
    </source>
</reference>
<dbReference type="RefSeq" id="WP_317794000.1">
    <property type="nucleotide sequence ID" value="NZ_AP028461.1"/>
</dbReference>
<gene>
    <name evidence="1" type="ORF">ACFQ5G_01865</name>
</gene>
<accession>A0ABW4A0T5</accession>
<proteinExistence type="predicted"/>
<sequence>MTGRILVPGPVLPAGTWSVTLRVILINGTNVRDTFRCGLNNGAGGLLTGDATTVEGSAYHSVTIPGLITLTEPDRLNAQCFHDNNLPAGGALEANFAEVIAEQIGTRF</sequence>
<comment type="caution">
    <text evidence="1">The sequence shown here is derived from an EMBL/GenBank/DDBJ whole genome shotgun (WGS) entry which is preliminary data.</text>
</comment>
<evidence type="ECO:0000313" key="1">
    <source>
        <dbReference type="EMBL" id="MFD1364083.1"/>
    </source>
</evidence>
<keyword evidence="2" id="KW-1185">Reference proteome</keyword>
<name>A0ABW4A0T5_9ACTN</name>
<dbReference type="EMBL" id="JBHTMK010000004">
    <property type="protein sequence ID" value="MFD1364083.1"/>
    <property type="molecule type" value="Genomic_DNA"/>
</dbReference>
<organism evidence="1 2">
    <name type="scientific">Actinoplanes sichuanensis</name>
    <dbReference type="NCBI Taxonomy" id="512349"/>
    <lineage>
        <taxon>Bacteria</taxon>
        <taxon>Bacillati</taxon>
        <taxon>Actinomycetota</taxon>
        <taxon>Actinomycetes</taxon>
        <taxon>Micromonosporales</taxon>
        <taxon>Micromonosporaceae</taxon>
        <taxon>Actinoplanes</taxon>
    </lineage>
</organism>
<dbReference type="Proteomes" id="UP001597183">
    <property type="component" value="Unassembled WGS sequence"/>
</dbReference>
<protein>
    <submittedName>
        <fullName evidence="1">Uncharacterized protein</fullName>
    </submittedName>
</protein>
<evidence type="ECO:0000313" key="2">
    <source>
        <dbReference type="Proteomes" id="UP001597183"/>
    </source>
</evidence>